<dbReference type="InterPro" id="IPR043128">
    <property type="entry name" value="Rev_trsase/Diguanyl_cyclase"/>
</dbReference>
<feature type="compositionally biased region" description="Low complexity" evidence="9">
    <location>
        <begin position="1236"/>
        <end position="1246"/>
    </location>
</feature>
<dbReference type="PANTHER" id="PTHR48475:SF2">
    <property type="entry name" value="RIBONUCLEASE H"/>
    <property type="match status" value="1"/>
</dbReference>
<proteinExistence type="predicted"/>
<dbReference type="Proteomes" id="UP001652660">
    <property type="component" value="Chromosome 11e"/>
</dbReference>
<dbReference type="CDD" id="cd09279">
    <property type="entry name" value="RNase_HI_like"/>
    <property type="match status" value="1"/>
</dbReference>
<evidence type="ECO:0000256" key="8">
    <source>
        <dbReference type="ARBA" id="ARBA00023172"/>
    </source>
</evidence>
<evidence type="ECO:0000256" key="9">
    <source>
        <dbReference type="SAM" id="MobiDB-lite"/>
    </source>
</evidence>
<evidence type="ECO:0000256" key="6">
    <source>
        <dbReference type="ARBA" id="ARBA00022801"/>
    </source>
</evidence>
<dbReference type="CDD" id="cd09274">
    <property type="entry name" value="RNase_HI_RT_Ty3"/>
    <property type="match status" value="1"/>
</dbReference>
<dbReference type="InterPro" id="IPR041588">
    <property type="entry name" value="Integrase_H2C2"/>
</dbReference>
<feature type="domain" description="RNase H type-1" evidence="11">
    <location>
        <begin position="1349"/>
        <end position="1478"/>
    </location>
</feature>
<feature type="region of interest" description="Disordered" evidence="9">
    <location>
        <begin position="454"/>
        <end position="488"/>
    </location>
</feature>
<feature type="domain" description="Reverse transcriptase" evidence="10">
    <location>
        <begin position="815"/>
        <end position="994"/>
    </location>
</feature>
<dbReference type="Gene3D" id="3.10.20.370">
    <property type="match status" value="1"/>
</dbReference>
<dbReference type="InterPro" id="IPR002156">
    <property type="entry name" value="RNaseH_domain"/>
</dbReference>
<dbReference type="InterPro" id="IPR000477">
    <property type="entry name" value="RT_dom"/>
</dbReference>
<feature type="region of interest" description="Disordered" evidence="9">
    <location>
        <begin position="1223"/>
        <end position="1246"/>
    </location>
</feature>
<keyword evidence="7" id="KW-0695">RNA-directed DNA polymerase</keyword>
<dbReference type="PROSITE" id="PS50994">
    <property type="entry name" value="INTEGRASE"/>
    <property type="match status" value="1"/>
</dbReference>
<keyword evidence="3" id="KW-0548">Nucleotidyltransferase</keyword>
<dbReference type="InterPro" id="IPR036397">
    <property type="entry name" value="RNaseH_sf"/>
</dbReference>
<dbReference type="SUPFAM" id="SSF56672">
    <property type="entry name" value="DNA/RNA polymerases"/>
    <property type="match status" value="1"/>
</dbReference>
<dbReference type="InterPro" id="IPR001584">
    <property type="entry name" value="Integrase_cat-core"/>
</dbReference>
<feature type="compositionally biased region" description="Basic and acidic residues" evidence="9">
    <location>
        <begin position="327"/>
        <end position="358"/>
    </location>
</feature>
<dbReference type="Gene3D" id="2.40.70.10">
    <property type="entry name" value="Acid Proteases"/>
    <property type="match status" value="1"/>
</dbReference>
<keyword evidence="13" id="KW-1185">Reference proteome</keyword>
<evidence type="ECO:0000256" key="2">
    <source>
        <dbReference type="ARBA" id="ARBA00022679"/>
    </source>
</evidence>
<gene>
    <name evidence="14" type="primary">LOC140021303</name>
</gene>
<feature type="compositionally biased region" description="Basic and acidic residues" evidence="9">
    <location>
        <begin position="1275"/>
        <end position="1294"/>
    </location>
</feature>
<dbReference type="RefSeq" id="XP_071928173.1">
    <property type="nucleotide sequence ID" value="XM_072072072.1"/>
</dbReference>
<dbReference type="Gene3D" id="3.10.10.10">
    <property type="entry name" value="HIV Type 1 Reverse Transcriptase, subunit A, domain 1"/>
    <property type="match status" value="1"/>
</dbReference>
<evidence type="ECO:0000256" key="7">
    <source>
        <dbReference type="ARBA" id="ARBA00022918"/>
    </source>
</evidence>
<dbReference type="CDD" id="cd00303">
    <property type="entry name" value="retropepsin_like"/>
    <property type="match status" value="1"/>
</dbReference>
<dbReference type="Pfam" id="PF00078">
    <property type="entry name" value="RVT_1"/>
    <property type="match status" value="1"/>
</dbReference>
<dbReference type="Pfam" id="PF03732">
    <property type="entry name" value="Retrotrans_gag"/>
    <property type="match status" value="1"/>
</dbReference>
<evidence type="ECO:0000259" key="11">
    <source>
        <dbReference type="PROSITE" id="PS50879"/>
    </source>
</evidence>
<accession>A0ABM4W8Q4</accession>
<dbReference type="PROSITE" id="PS50878">
    <property type="entry name" value="RT_POL"/>
    <property type="match status" value="1"/>
</dbReference>
<feature type="compositionally biased region" description="Basic and acidic residues" evidence="9">
    <location>
        <begin position="456"/>
        <end position="488"/>
    </location>
</feature>
<dbReference type="GeneID" id="140021303"/>
<dbReference type="EC" id="2.7.7.49" evidence="1"/>
<feature type="region of interest" description="Disordered" evidence="9">
    <location>
        <begin position="1"/>
        <end position="141"/>
    </location>
</feature>
<evidence type="ECO:0000259" key="12">
    <source>
        <dbReference type="PROSITE" id="PS50994"/>
    </source>
</evidence>
<dbReference type="InterPro" id="IPR043502">
    <property type="entry name" value="DNA/RNA_pol_sf"/>
</dbReference>
<dbReference type="Pfam" id="PF17921">
    <property type="entry name" value="Integrase_H2C2"/>
    <property type="match status" value="1"/>
</dbReference>
<dbReference type="Gene3D" id="1.10.340.70">
    <property type="match status" value="1"/>
</dbReference>
<evidence type="ECO:0000259" key="10">
    <source>
        <dbReference type="PROSITE" id="PS50878"/>
    </source>
</evidence>
<keyword evidence="5" id="KW-0255">Endonuclease</keyword>
<feature type="compositionally biased region" description="Basic and acidic residues" evidence="9">
    <location>
        <begin position="100"/>
        <end position="141"/>
    </location>
</feature>
<feature type="compositionally biased region" description="Polar residues" evidence="9">
    <location>
        <begin position="80"/>
        <end position="92"/>
    </location>
</feature>
<dbReference type="CDD" id="cd01647">
    <property type="entry name" value="RT_LTR"/>
    <property type="match status" value="1"/>
</dbReference>
<dbReference type="Pfam" id="PF17917">
    <property type="entry name" value="RT_RNaseH"/>
    <property type="match status" value="1"/>
</dbReference>
<dbReference type="InterPro" id="IPR012337">
    <property type="entry name" value="RNaseH-like_sf"/>
</dbReference>
<feature type="region of interest" description="Disordered" evidence="9">
    <location>
        <begin position="327"/>
        <end position="388"/>
    </location>
</feature>
<dbReference type="PANTHER" id="PTHR48475">
    <property type="entry name" value="RIBONUCLEASE H"/>
    <property type="match status" value="1"/>
</dbReference>
<dbReference type="SUPFAM" id="SSF53098">
    <property type="entry name" value="Ribonuclease H-like"/>
    <property type="match status" value="2"/>
</dbReference>
<reference evidence="14" key="1">
    <citation type="submission" date="2025-08" db="UniProtKB">
        <authorList>
            <consortium name="RefSeq"/>
        </authorList>
    </citation>
    <scope>IDENTIFICATION</scope>
    <source>
        <tissue evidence="14">Leaves</tissue>
    </source>
</reference>
<keyword evidence="2" id="KW-0808">Transferase</keyword>
<dbReference type="InterPro" id="IPR005162">
    <property type="entry name" value="Retrotrans_gag_dom"/>
</dbReference>
<evidence type="ECO:0000313" key="13">
    <source>
        <dbReference type="Proteomes" id="UP001652660"/>
    </source>
</evidence>
<evidence type="ECO:0000256" key="3">
    <source>
        <dbReference type="ARBA" id="ARBA00022695"/>
    </source>
</evidence>
<feature type="region of interest" description="Disordered" evidence="9">
    <location>
        <begin position="503"/>
        <end position="529"/>
    </location>
</feature>
<protein>
    <recommendedName>
        <fullName evidence="1">RNA-directed DNA polymerase</fullName>
        <ecNumber evidence="1">2.7.7.49</ecNumber>
    </recommendedName>
</protein>
<dbReference type="InterPro" id="IPR041373">
    <property type="entry name" value="RT_RNaseH"/>
</dbReference>
<dbReference type="Pfam" id="PF13456">
    <property type="entry name" value="RVT_3"/>
    <property type="match status" value="1"/>
</dbReference>
<evidence type="ECO:0000256" key="1">
    <source>
        <dbReference type="ARBA" id="ARBA00012493"/>
    </source>
</evidence>
<keyword evidence="6" id="KW-0378">Hydrolase</keyword>
<dbReference type="Gene3D" id="3.30.420.10">
    <property type="entry name" value="Ribonuclease H-like superfamily/Ribonuclease H"/>
    <property type="match status" value="2"/>
</dbReference>
<keyword evidence="8" id="KW-0233">DNA recombination</keyword>
<dbReference type="Pfam" id="PF00665">
    <property type="entry name" value="rve"/>
    <property type="match status" value="1"/>
</dbReference>
<sequence length="1920" mass="215587">MPKTRSQRNAGGSKGTERSGPQNPSRGPTPGEGGAGPSRIPPEQLVQTVAENLPTFEAIMNYLKGQSEGHQNKEPKVQGADQSESRTGSPTKTGAKRAHREVTREQVEVVEPSHKNSRTEHPEPVRRFPRGDLSPRRERQQVQDELDLLLDPEADRYITSPFVLDIEEYQLPAKFKIPNMKPYDATTDPEDHLFMFMTQMRLQTAADAVRCKTFPMFLEGRARQWFQGLPPRSIGSFNQLARQFSAQFVSSRAYSKSTAHLMTIQQKPEESLREYMVRFNNESLQVRDRDDKVVMSAFINGLCKQKLYTELVERPPKSVREMLDRAHEKANAEEANRLKSAQERLRDDKRRRGADQMDVRPGPGRKSAYDRLPRSRPMGGDKSWTGLTAPRAPVLAVMEQEGLSRPPRPLAGDKSRRDQGLYCAYHRDVGHDTEDCRHLKKDIEKLIKRGHLGQFVREERADQQRGRPRSERPSYLRDRPQGPRGRTPEQEIQNLAGVINTIAGGPAGGDSHTARRHNRPPPTGESSAKRLKMYEEIIYGPEDAVPLASNNHEAIVIEVITCNFKVKKVYIDNGSAIDVLYYKTFKELQLEDRQLVPVRTPLIGFAGPPVRPEGMITLMVTVGVSPRCRTVQVNFAVVKEPSSYNMILGRPTLNALRAICSTLHLSMKFPTSAGVAEVLGDPEVARACYIATLKGKEKLVAQTICLESWEPLEKGERLDTDEGLAELPVQPDRPEHTVKVGTGLGELVRSSLESLLEEYAEIFAWSADDMPGIPTELAVHRLHVDPNVRPVKQKKRNFAPERKEVIKSEVGKLLEAKIVKEVYYPTWLANPVLVKKEEKAWRMCVDFTDLNKACPKDCYPLPRIDQLVDSTAGYEIFCFLDAFKGYHQIVLDEEDQEKTSFITEEGTYCYITMPFGLKNAGATYQRLVNKLFRNQIGRNLEVYVDDMLVKSRTQEQFISDLREIFEVLRSSRMRLNPKKCTFGVRSGKFLGYMISKEGVRANPDKIKAIMDMAPPRNIKDVQRLTGRMAALNRFLSKSAVRGSPFFKALKGGRQFEWSLECQRAFDELKAHLARLPALTSPELGETLFIYLAAGEGAISAVLVREEDKVQKPVYYVSRALQGAEARYSAVERYVLALVHAARKFKTYFQAHPVVVMTDQPLKQILSKPESSGRMVKWAVELSEYDLGYQPRTAIKAQALADFIADGVSFGSTGAEVDQAKKDGEDAKNAHAGQAAQPLQTPKTTKATQAQEAVEVLQAGDAAEVIQAMQVAEDGLSKEADEAQQAKEAAEDRQVGEAVEAEQTQGTAKVREAKEAAKDGQAVDAVEAVHPEKEHKAELARDTAQAVERAGPTWTLYVDGASSKEGCGAGLLLISPTGEELPYALRFDFRASNNESKYEALIAGMEMARKLGARSVKVYSDSQLIVNQIGGSYELKEESLRKYVAKTCELRGQFEQFTLEQIPRSQNKRADALSKLASTSTGFSGRGVLVEVVRSRAYEPFNAAVIQVVSSWMDPIVRYLAHRELPPSRAEAHKVLLKSQKYVLTQGVLYRKSYLQPWLKCVTPEEGTYVLRKLHEGICGNHIGPRTLAKKGMLAGYYWPTIFRDSAELVARCKSCQLNAPVHHTPTQEMIPLSSPWPFFQWGIDLLGPFPRAPGGYEYLVVAIDYFTNWVEAEPLNTISSRSVQKFLWKSIVCRFGIPRALVSDNGRQFADHSFQEWCTELGIQQHFTSVGHPQANGQVKNVNRTILHGLKTRVESARTNWLEELPTILWAYRTTPRTATQETPFVLTYGVEAVIPAEIGVPSGRVQHFVAQDNEEEMRLGLDLLEHRREEAAIRMAKYKGQVARYYNARVRHISFKPGDLVVLRKNSVSRAMGTGKLDPNWEGPYVVKVADRAGYCRLARPEGSEVPRTWHNSNLRLFL</sequence>
<feature type="domain" description="Integrase catalytic" evidence="12">
    <location>
        <begin position="1633"/>
        <end position="1792"/>
    </location>
</feature>
<dbReference type="Gene3D" id="3.30.70.270">
    <property type="match status" value="2"/>
</dbReference>
<organism evidence="13 14">
    <name type="scientific">Coffea arabica</name>
    <name type="common">Arabian coffee</name>
    <dbReference type="NCBI Taxonomy" id="13443"/>
    <lineage>
        <taxon>Eukaryota</taxon>
        <taxon>Viridiplantae</taxon>
        <taxon>Streptophyta</taxon>
        <taxon>Embryophyta</taxon>
        <taxon>Tracheophyta</taxon>
        <taxon>Spermatophyta</taxon>
        <taxon>Magnoliopsida</taxon>
        <taxon>eudicotyledons</taxon>
        <taxon>Gunneridae</taxon>
        <taxon>Pentapetalae</taxon>
        <taxon>asterids</taxon>
        <taxon>lamiids</taxon>
        <taxon>Gentianales</taxon>
        <taxon>Rubiaceae</taxon>
        <taxon>Ixoroideae</taxon>
        <taxon>Gardenieae complex</taxon>
        <taxon>Bertiereae - Coffeeae clade</taxon>
        <taxon>Coffeeae</taxon>
        <taxon>Coffea</taxon>
    </lineage>
</organism>
<evidence type="ECO:0000313" key="14">
    <source>
        <dbReference type="RefSeq" id="XP_071928173.1"/>
    </source>
</evidence>
<name>A0ABM4W8Q4_COFAR</name>
<evidence type="ECO:0000256" key="4">
    <source>
        <dbReference type="ARBA" id="ARBA00022722"/>
    </source>
</evidence>
<evidence type="ECO:0000256" key="5">
    <source>
        <dbReference type="ARBA" id="ARBA00022759"/>
    </source>
</evidence>
<dbReference type="PROSITE" id="PS50879">
    <property type="entry name" value="RNASE_H_1"/>
    <property type="match status" value="1"/>
</dbReference>
<dbReference type="InterPro" id="IPR021109">
    <property type="entry name" value="Peptidase_aspartic_dom_sf"/>
</dbReference>
<feature type="region of interest" description="Disordered" evidence="9">
    <location>
        <begin position="1275"/>
        <end position="1321"/>
    </location>
</feature>
<feature type="compositionally biased region" description="Basic and acidic residues" evidence="9">
    <location>
        <begin position="1308"/>
        <end position="1317"/>
    </location>
</feature>
<keyword evidence="4" id="KW-0540">Nuclease</keyword>